<dbReference type="Proteomes" id="UP000231279">
    <property type="component" value="Unassembled WGS sequence"/>
</dbReference>
<feature type="compositionally biased region" description="Polar residues" evidence="1">
    <location>
        <begin position="7"/>
        <end position="28"/>
    </location>
</feature>
<reference evidence="3" key="1">
    <citation type="journal article" date="2018" name="Gigascience">
        <title>Genome assembly of the Pink Ipe (Handroanthus impetiginosus, Bignoniaceae), a highly valued, ecologically keystone Neotropical timber forest tree.</title>
        <authorList>
            <person name="Silva-Junior O.B."/>
            <person name="Grattapaglia D."/>
            <person name="Novaes E."/>
            <person name="Collevatti R.G."/>
        </authorList>
    </citation>
    <scope>NUCLEOTIDE SEQUENCE [LARGE SCALE GENOMIC DNA]</scope>
    <source>
        <strain evidence="3">cv. UFG-1</strain>
    </source>
</reference>
<evidence type="ECO:0000313" key="3">
    <source>
        <dbReference type="Proteomes" id="UP000231279"/>
    </source>
</evidence>
<keyword evidence="3" id="KW-1185">Reference proteome</keyword>
<evidence type="ECO:0000313" key="2">
    <source>
        <dbReference type="EMBL" id="PIN14481.1"/>
    </source>
</evidence>
<feature type="region of interest" description="Disordered" evidence="1">
    <location>
        <begin position="1"/>
        <end position="28"/>
    </location>
</feature>
<sequence length="258" mass="28788">MELEVPFSSNPDENEQVSSTTENPSTGQILMQLEPWISPYSARVREDIFQDFLTKYTTNENPGSSNIPDFSIPCSFPVLDSQTGIMLTSDAQISAPVIPIEVNSSDAIFRMSTESLCNIQAPSRFTCVTTITTKDNSIGMPQSLYNEMGIGFQSSNSNLSQFNSMEGQDQIGQVLNMDFNNSFNNGNPTTNGEDEDSCRINSNEIHENGQTTIYDNLLPQVNLGDNTLWTSKMQKSTSLWEWEDLLLDDNFNLQDNTI</sequence>
<evidence type="ECO:0000256" key="1">
    <source>
        <dbReference type="SAM" id="MobiDB-lite"/>
    </source>
</evidence>
<dbReference type="AlphaFoldDB" id="A0A2G9HAC2"/>
<proteinExistence type="predicted"/>
<gene>
    <name evidence="2" type="ORF">CDL12_12883</name>
</gene>
<accession>A0A2G9HAC2</accession>
<organism evidence="2 3">
    <name type="scientific">Handroanthus impetiginosus</name>
    <dbReference type="NCBI Taxonomy" id="429701"/>
    <lineage>
        <taxon>Eukaryota</taxon>
        <taxon>Viridiplantae</taxon>
        <taxon>Streptophyta</taxon>
        <taxon>Embryophyta</taxon>
        <taxon>Tracheophyta</taxon>
        <taxon>Spermatophyta</taxon>
        <taxon>Magnoliopsida</taxon>
        <taxon>eudicotyledons</taxon>
        <taxon>Gunneridae</taxon>
        <taxon>Pentapetalae</taxon>
        <taxon>asterids</taxon>
        <taxon>lamiids</taxon>
        <taxon>Lamiales</taxon>
        <taxon>Bignoniaceae</taxon>
        <taxon>Crescentiina</taxon>
        <taxon>Tabebuia alliance</taxon>
        <taxon>Handroanthus</taxon>
    </lineage>
</organism>
<name>A0A2G9HAC2_9LAMI</name>
<dbReference type="OrthoDB" id="903157at2759"/>
<comment type="caution">
    <text evidence="2">The sequence shown here is derived from an EMBL/GenBank/DDBJ whole genome shotgun (WGS) entry which is preliminary data.</text>
</comment>
<dbReference type="EMBL" id="NKXS01002271">
    <property type="protein sequence ID" value="PIN14481.1"/>
    <property type="molecule type" value="Genomic_DNA"/>
</dbReference>
<protein>
    <submittedName>
        <fullName evidence="2">Uncharacterized protein</fullName>
    </submittedName>
</protein>